<dbReference type="Proteomes" id="UP001175228">
    <property type="component" value="Unassembled WGS sequence"/>
</dbReference>
<keyword evidence="2" id="KW-0732">Signal</keyword>
<dbReference type="EMBL" id="JAUEPU010000053">
    <property type="protein sequence ID" value="KAK0484357.1"/>
    <property type="molecule type" value="Genomic_DNA"/>
</dbReference>
<feature type="signal peptide" evidence="2">
    <location>
        <begin position="1"/>
        <end position="22"/>
    </location>
</feature>
<proteinExistence type="predicted"/>
<accession>A0AA39PHG8</accession>
<name>A0AA39PHG8_9AGAR</name>
<evidence type="ECO:0000313" key="3">
    <source>
        <dbReference type="EMBL" id="KAK0484357.1"/>
    </source>
</evidence>
<evidence type="ECO:0000313" key="4">
    <source>
        <dbReference type="Proteomes" id="UP001175228"/>
    </source>
</evidence>
<dbReference type="AlphaFoldDB" id="A0AA39PHG8"/>
<gene>
    <name evidence="3" type="ORF">EDD18DRAFT_708639</name>
</gene>
<organism evidence="3 4">
    <name type="scientific">Armillaria luteobubalina</name>
    <dbReference type="NCBI Taxonomy" id="153913"/>
    <lineage>
        <taxon>Eukaryota</taxon>
        <taxon>Fungi</taxon>
        <taxon>Dikarya</taxon>
        <taxon>Basidiomycota</taxon>
        <taxon>Agaricomycotina</taxon>
        <taxon>Agaricomycetes</taxon>
        <taxon>Agaricomycetidae</taxon>
        <taxon>Agaricales</taxon>
        <taxon>Marasmiineae</taxon>
        <taxon>Physalacriaceae</taxon>
        <taxon>Armillaria</taxon>
    </lineage>
</organism>
<sequence length="75" mass="7998">MLMQPKLPFFIMILSVFSAIAAQTSPGLEATVEGRQQDSSNRSSILIVSPAEANSGLPPLQDSGIFTPGGYEEEE</sequence>
<comment type="caution">
    <text evidence="3">The sequence shown here is derived from an EMBL/GenBank/DDBJ whole genome shotgun (WGS) entry which is preliminary data.</text>
</comment>
<feature type="chain" id="PRO_5041449678" evidence="2">
    <location>
        <begin position="23"/>
        <end position="75"/>
    </location>
</feature>
<keyword evidence="4" id="KW-1185">Reference proteome</keyword>
<reference evidence="3" key="1">
    <citation type="submission" date="2023-06" db="EMBL/GenBank/DDBJ databases">
        <authorList>
            <consortium name="Lawrence Berkeley National Laboratory"/>
            <person name="Ahrendt S."/>
            <person name="Sahu N."/>
            <person name="Indic B."/>
            <person name="Wong-Bajracharya J."/>
            <person name="Merenyi Z."/>
            <person name="Ke H.-M."/>
            <person name="Monk M."/>
            <person name="Kocsube S."/>
            <person name="Drula E."/>
            <person name="Lipzen A."/>
            <person name="Balint B."/>
            <person name="Henrissat B."/>
            <person name="Andreopoulos B."/>
            <person name="Martin F.M."/>
            <person name="Harder C.B."/>
            <person name="Rigling D."/>
            <person name="Ford K.L."/>
            <person name="Foster G.D."/>
            <person name="Pangilinan J."/>
            <person name="Papanicolaou A."/>
            <person name="Barry K."/>
            <person name="LaButti K."/>
            <person name="Viragh M."/>
            <person name="Koriabine M."/>
            <person name="Yan M."/>
            <person name="Riley R."/>
            <person name="Champramary S."/>
            <person name="Plett K.L."/>
            <person name="Tsai I.J."/>
            <person name="Slot J."/>
            <person name="Sipos G."/>
            <person name="Plett J."/>
            <person name="Nagy L.G."/>
            <person name="Grigoriev I.V."/>
        </authorList>
    </citation>
    <scope>NUCLEOTIDE SEQUENCE</scope>
    <source>
        <strain evidence="3">HWK02</strain>
    </source>
</reference>
<feature type="region of interest" description="Disordered" evidence="1">
    <location>
        <begin position="53"/>
        <end position="75"/>
    </location>
</feature>
<protein>
    <submittedName>
        <fullName evidence="3">Uncharacterized protein</fullName>
    </submittedName>
</protein>
<evidence type="ECO:0000256" key="2">
    <source>
        <dbReference type="SAM" id="SignalP"/>
    </source>
</evidence>
<evidence type="ECO:0000256" key="1">
    <source>
        <dbReference type="SAM" id="MobiDB-lite"/>
    </source>
</evidence>